<feature type="domain" description="Phosphate acetyl/butaryl transferase" evidence="9">
    <location>
        <begin position="2"/>
        <end position="319"/>
    </location>
</feature>
<dbReference type="GO" id="GO:0008959">
    <property type="term" value="F:phosphate acetyltransferase activity"/>
    <property type="evidence" value="ECO:0007669"/>
    <property type="project" value="UniProtKB-EC"/>
</dbReference>
<evidence type="ECO:0000256" key="5">
    <source>
        <dbReference type="ARBA" id="ARBA00021528"/>
    </source>
</evidence>
<keyword evidence="6 10" id="KW-0808">Transferase</keyword>
<comment type="pathway">
    <text evidence="2">Metabolic intermediate biosynthesis; acetyl-CoA biosynthesis; acetyl-CoA from acetate: step 2/2.</text>
</comment>
<dbReference type="InterPro" id="IPR042113">
    <property type="entry name" value="P_AcTrfase_dom1"/>
</dbReference>
<dbReference type="InterPro" id="IPR042112">
    <property type="entry name" value="P_AcTrfase_dom2"/>
</dbReference>
<dbReference type="InterPro" id="IPR002505">
    <property type="entry name" value="PTA_PTB"/>
</dbReference>
<dbReference type="EC" id="2.3.1.8" evidence="4"/>
<dbReference type="InterPro" id="IPR012147">
    <property type="entry name" value="P_Ac_Bu_trans"/>
</dbReference>
<dbReference type="InterPro" id="IPR050500">
    <property type="entry name" value="Phos_Acetyltrans/Butyryltrans"/>
</dbReference>
<dbReference type="SUPFAM" id="SSF53659">
    <property type="entry name" value="Isocitrate/Isopropylmalate dehydrogenase-like"/>
    <property type="match status" value="1"/>
</dbReference>
<sequence length="326" mass="34792">MSFVDKIRNNAHAHVKKIVLAEGFDPRVLKAAEFLHKNQLVTPVLLGDPAELQKLAAENSVDLNGIEIQNPKTSDKLPSYAEEFYELRKHKGISREDARKAVENHLYFGAMMVRKGEVSGGVAGSIATTGDVLRAAIQVIGVAPGIQAVSSSFIMVLKDGREFTFGDCAVIPNPDVDQLASIAISSANTHRRLVGEEPKVAMLSFSTKGSAKHEDVDKVVNATNRVKELAPDLLVDGELQFDAALIPSIGERKAPGSPVAGKANVFIFPDLDAGNIGYKITERLAGAEAIGPVIQGLAKPFNDLSRGCSVDDIINVACICSLLAQS</sequence>
<gene>
    <name evidence="10" type="primary">pta</name>
    <name evidence="10" type="ORF">ENJ89_10090</name>
</gene>
<evidence type="ECO:0000256" key="2">
    <source>
        <dbReference type="ARBA" id="ARBA00004989"/>
    </source>
</evidence>
<comment type="similarity">
    <text evidence="3">Belongs to the phosphate acetyltransferase and butyryltransferase family.</text>
</comment>
<evidence type="ECO:0000256" key="3">
    <source>
        <dbReference type="ARBA" id="ARBA00005656"/>
    </source>
</evidence>
<dbReference type="Gene3D" id="3.40.50.10750">
    <property type="entry name" value="Isocitrate/Isopropylmalate dehydrogenase-like"/>
    <property type="match status" value="1"/>
</dbReference>
<dbReference type="NCBIfam" id="TIGR00651">
    <property type="entry name" value="pta"/>
    <property type="match status" value="1"/>
</dbReference>
<evidence type="ECO:0000256" key="7">
    <source>
        <dbReference type="ARBA" id="ARBA00023315"/>
    </source>
</evidence>
<dbReference type="EMBL" id="DROD01000639">
    <property type="protein sequence ID" value="HHJ53533.1"/>
    <property type="molecule type" value="Genomic_DNA"/>
</dbReference>
<dbReference type="PANTHER" id="PTHR43356:SF3">
    <property type="entry name" value="PHOSPHATE ACETYLTRANSFERASE"/>
    <property type="match status" value="1"/>
</dbReference>
<evidence type="ECO:0000256" key="8">
    <source>
        <dbReference type="ARBA" id="ARBA00031108"/>
    </source>
</evidence>
<protein>
    <recommendedName>
        <fullName evidence="5">Phosphate acetyltransferase</fullName>
        <ecNumber evidence="4">2.3.1.8</ecNumber>
    </recommendedName>
    <alternativeName>
        <fullName evidence="8">Phosphotransacetylase</fullName>
    </alternativeName>
</protein>
<evidence type="ECO:0000256" key="1">
    <source>
        <dbReference type="ARBA" id="ARBA00000705"/>
    </source>
</evidence>
<proteinExistence type="inferred from homology"/>
<accession>A0A7V5UFP8</accession>
<dbReference type="PIRSF" id="PIRSF000428">
    <property type="entry name" value="P_Ac_trans"/>
    <property type="match status" value="1"/>
</dbReference>
<keyword evidence="7 10" id="KW-0012">Acyltransferase</keyword>
<evidence type="ECO:0000256" key="4">
    <source>
        <dbReference type="ARBA" id="ARBA00012707"/>
    </source>
</evidence>
<comment type="catalytic activity">
    <reaction evidence="1">
        <text>acetyl-CoA + phosphate = acetyl phosphate + CoA</text>
        <dbReference type="Rhea" id="RHEA:19521"/>
        <dbReference type="ChEBI" id="CHEBI:22191"/>
        <dbReference type="ChEBI" id="CHEBI:43474"/>
        <dbReference type="ChEBI" id="CHEBI:57287"/>
        <dbReference type="ChEBI" id="CHEBI:57288"/>
        <dbReference type="EC" id="2.3.1.8"/>
    </reaction>
</comment>
<name>A0A7V5UFP8_CALAY</name>
<evidence type="ECO:0000313" key="10">
    <source>
        <dbReference type="EMBL" id="HHJ53533.1"/>
    </source>
</evidence>
<evidence type="ECO:0000259" key="9">
    <source>
        <dbReference type="Pfam" id="PF01515"/>
    </source>
</evidence>
<dbReference type="NCBIfam" id="NF007233">
    <property type="entry name" value="PRK09653.1"/>
    <property type="match status" value="1"/>
</dbReference>
<dbReference type="Pfam" id="PF01515">
    <property type="entry name" value="PTA_PTB"/>
    <property type="match status" value="1"/>
</dbReference>
<dbReference type="Gene3D" id="3.40.50.10950">
    <property type="match status" value="1"/>
</dbReference>
<dbReference type="InterPro" id="IPR004614">
    <property type="entry name" value="P_AcTrfase"/>
</dbReference>
<comment type="caution">
    <text evidence="10">The sequence shown here is derived from an EMBL/GenBank/DDBJ whole genome shotgun (WGS) entry which is preliminary data.</text>
</comment>
<evidence type="ECO:0000256" key="6">
    <source>
        <dbReference type="ARBA" id="ARBA00022679"/>
    </source>
</evidence>
<reference evidence="10" key="1">
    <citation type="journal article" date="2020" name="mSystems">
        <title>Genome- and Community-Level Interaction Insights into Carbon Utilization and Element Cycling Functions of Hydrothermarchaeota in Hydrothermal Sediment.</title>
        <authorList>
            <person name="Zhou Z."/>
            <person name="Liu Y."/>
            <person name="Xu W."/>
            <person name="Pan J."/>
            <person name="Luo Z.H."/>
            <person name="Li M."/>
        </authorList>
    </citation>
    <scope>NUCLEOTIDE SEQUENCE [LARGE SCALE GENOMIC DNA]</scope>
    <source>
        <strain evidence="10">HyVt-527</strain>
    </source>
</reference>
<dbReference type="PANTHER" id="PTHR43356">
    <property type="entry name" value="PHOSPHATE ACETYLTRANSFERASE"/>
    <property type="match status" value="1"/>
</dbReference>
<dbReference type="AlphaFoldDB" id="A0A7V5UFP8"/>
<organism evidence="10">
    <name type="scientific">Caldithrix abyssi</name>
    <dbReference type="NCBI Taxonomy" id="187145"/>
    <lineage>
        <taxon>Bacteria</taxon>
        <taxon>Pseudomonadati</taxon>
        <taxon>Calditrichota</taxon>
        <taxon>Calditrichia</taxon>
        <taxon>Calditrichales</taxon>
        <taxon>Calditrichaceae</taxon>
        <taxon>Caldithrix</taxon>
    </lineage>
</organism>
<dbReference type="Proteomes" id="UP000886124">
    <property type="component" value="Unassembled WGS sequence"/>
</dbReference>